<dbReference type="RefSeq" id="WP_174630322.1">
    <property type="nucleotide sequence ID" value="NZ_CP049074.1"/>
</dbReference>
<comment type="subcellular location">
    <subcellularLocation>
        <location evidence="1">Cytoplasm</location>
    </subcellularLocation>
</comment>
<dbReference type="KEGG" id="mten:GWK48_05465"/>
<comment type="similarity">
    <text evidence="1">Belongs to the eukaryotic RPB4 RNA polymerase subunit family.</text>
</comment>
<dbReference type="OrthoDB" id="34109at2157"/>
<reference evidence="2 3" key="1">
    <citation type="submission" date="2020-02" db="EMBL/GenBank/DDBJ databases">
        <title>Comparative genome analysis reveals the metabolism and evolution of the thermophilic archaeal genus Metallosphaera.</title>
        <authorList>
            <person name="Jiang C."/>
        </authorList>
    </citation>
    <scope>NUCLEOTIDE SEQUENCE [LARGE SCALE GENOMIC DNA]</scope>
    <source>
        <strain evidence="2 3">Ric-A</strain>
    </source>
</reference>
<proteinExistence type="inferred from homology"/>
<dbReference type="GO" id="GO:0006352">
    <property type="term" value="P:DNA-templated transcription initiation"/>
    <property type="evidence" value="ECO:0007669"/>
    <property type="project" value="InterPro"/>
</dbReference>
<accession>A0A6N0NUQ3</accession>
<dbReference type="GO" id="GO:0000428">
    <property type="term" value="C:DNA-directed RNA polymerase complex"/>
    <property type="evidence" value="ECO:0007669"/>
    <property type="project" value="UniProtKB-KW"/>
</dbReference>
<gene>
    <name evidence="1" type="primary">rpo4</name>
    <name evidence="1" type="synonym">rpoF</name>
    <name evidence="2" type="ORF">GWK48_05465</name>
</gene>
<dbReference type="InterPro" id="IPR010997">
    <property type="entry name" value="HRDC-like_sf"/>
</dbReference>
<dbReference type="Pfam" id="PF03874">
    <property type="entry name" value="RNA_pol_Rpb4"/>
    <property type="match status" value="1"/>
</dbReference>
<dbReference type="InterPro" id="IPR044876">
    <property type="entry name" value="HRDC_dom_sf"/>
</dbReference>
<protein>
    <recommendedName>
        <fullName evidence="1">DNA-directed RNA polymerase subunit Rpo4</fullName>
        <ecNumber evidence="1">2.7.7.6</ecNumber>
    </recommendedName>
    <alternativeName>
        <fullName evidence="1">DNA-directed RNA polymerase subunit F</fullName>
    </alternativeName>
</protein>
<dbReference type="GO" id="GO:0005737">
    <property type="term" value="C:cytoplasm"/>
    <property type="evidence" value="ECO:0007669"/>
    <property type="project" value="UniProtKB-SubCell"/>
</dbReference>
<dbReference type="InterPro" id="IPR005574">
    <property type="entry name" value="Rpb4/RPC9"/>
</dbReference>
<keyword evidence="1" id="KW-0808">Transferase</keyword>
<keyword evidence="3" id="KW-1185">Reference proteome</keyword>
<dbReference type="EMBL" id="CP049074">
    <property type="protein sequence ID" value="QKQ99894.1"/>
    <property type="molecule type" value="Genomic_DNA"/>
</dbReference>
<keyword evidence="1" id="KW-0963">Cytoplasm</keyword>
<keyword evidence="1 2" id="KW-0240">DNA-directed RNA polymerase</keyword>
<dbReference type="PIRSF" id="PIRSF005053">
    <property type="entry name" value="RNA_pol_F_arch"/>
    <property type="match status" value="1"/>
</dbReference>
<dbReference type="HAMAP" id="MF_00864">
    <property type="entry name" value="RNApol_arch_Rpo4"/>
    <property type="match status" value="1"/>
</dbReference>
<name>A0A6N0NUQ3_9CREN</name>
<dbReference type="InterPro" id="IPR010924">
    <property type="entry name" value="Rpo4"/>
</dbReference>
<dbReference type="Gene3D" id="1.10.150.80">
    <property type="entry name" value="HRDC domain"/>
    <property type="match status" value="1"/>
</dbReference>
<comment type="subunit">
    <text evidence="1">Part of the RNA polymerase complex. Forms a stalk with Rpo7 that extends from the main structure.</text>
</comment>
<keyword evidence="1" id="KW-0804">Transcription</keyword>
<dbReference type="Gene3D" id="6.10.140.930">
    <property type="match status" value="1"/>
</dbReference>
<dbReference type="PANTHER" id="PTHR39646">
    <property type="entry name" value="RNA POLYMERASE RPB4"/>
    <property type="match status" value="1"/>
</dbReference>
<dbReference type="EC" id="2.7.7.6" evidence="1"/>
<evidence type="ECO:0000256" key="1">
    <source>
        <dbReference type="HAMAP-Rule" id="MF_00864"/>
    </source>
</evidence>
<comment type="function">
    <text evidence="1">DNA-dependent RNA polymerase (RNAP) catalyzes the transcription of DNA into RNA using the four ribonucleoside triphosphates as substrates. This subunit is less well bound than the others.</text>
</comment>
<evidence type="ECO:0000313" key="3">
    <source>
        <dbReference type="Proteomes" id="UP000509301"/>
    </source>
</evidence>
<dbReference type="AlphaFoldDB" id="A0A6N0NUQ3"/>
<organism evidence="2 3">
    <name type="scientific">Metallosphaera tengchongensis</name>
    <dbReference type="NCBI Taxonomy" id="1532350"/>
    <lineage>
        <taxon>Archaea</taxon>
        <taxon>Thermoproteota</taxon>
        <taxon>Thermoprotei</taxon>
        <taxon>Sulfolobales</taxon>
        <taxon>Sulfolobaceae</taxon>
        <taxon>Metallosphaera</taxon>
    </lineage>
</organism>
<keyword evidence="1" id="KW-0548">Nucleotidyltransferase</keyword>
<dbReference type="SUPFAM" id="SSF47819">
    <property type="entry name" value="HRDC-like"/>
    <property type="match status" value="1"/>
</dbReference>
<dbReference type="GO" id="GO:0000166">
    <property type="term" value="F:nucleotide binding"/>
    <property type="evidence" value="ECO:0007669"/>
    <property type="project" value="InterPro"/>
</dbReference>
<dbReference type="GO" id="GO:0003899">
    <property type="term" value="F:DNA-directed RNA polymerase activity"/>
    <property type="evidence" value="ECO:0007669"/>
    <property type="project" value="UniProtKB-UniRule"/>
</dbReference>
<dbReference type="GeneID" id="55641377"/>
<evidence type="ECO:0000313" key="2">
    <source>
        <dbReference type="EMBL" id="QKQ99894.1"/>
    </source>
</evidence>
<comment type="catalytic activity">
    <reaction evidence="1">
        <text>RNA(n) + a ribonucleoside 5'-triphosphate = RNA(n+1) + diphosphate</text>
        <dbReference type="Rhea" id="RHEA:21248"/>
        <dbReference type="Rhea" id="RHEA-COMP:14527"/>
        <dbReference type="Rhea" id="RHEA-COMP:17342"/>
        <dbReference type="ChEBI" id="CHEBI:33019"/>
        <dbReference type="ChEBI" id="CHEBI:61557"/>
        <dbReference type="ChEBI" id="CHEBI:140395"/>
        <dbReference type="EC" id="2.7.7.6"/>
    </reaction>
</comment>
<dbReference type="PANTHER" id="PTHR39646:SF1">
    <property type="entry name" value="DNA-DIRECTED RNA POLYMERASE SUBUNIT RPO4"/>
    <property type="match status" value="1"/>
</dbReference>
<sequence length="112" mass="12814">MSSFHIIEENDIPYSVAKEILQSFIQGVSSSSLLQKTFEYLNALEKCTPENARKLMEDLSQFVQKKEVRAMISSLCPENADELRAILVMEGRTLSQENIEKILNLIKSYKNN</sequence>
<dbReference type="Proteomes" id="UP000509301">
    <property type="component" value="Chromosome"/>
</dbReference>